<gene>
    <name evidence="1" type="ORF">M9978_06340</name>
</gene>
<proteinExistence type="predicted"/>
<dbReference type="SUPFAM" id="SSF50249">
    <property type="entry name" value="Nucleic acid-binding proteins"/>
    <property type="match status" value="1"/>
</dbReference>
<reference evidence="1" key="1">
    <citation type="submission" date="2022-05" db="EMBL/GenBank/DDBJ databases">
        <title>Sphingomonas sp. strain MG17 Genome sequencing and assembly.</title>
        <authorList>
            <person name="Kim I."/>
        </authorList>
    </citation>
    <scope>NUCLEOTIDE SEQUENCE</scope>
    <source>
        <strain evidence="1">MG17</strain>
    </source>
</reference>
<organism evidence="1 2">
    <name type="scientific">Sphingomonas tagetis</name>
    <dbReference type="NCBI Taxonomy" id="2949092"/>
    <lineage>
        <taxon>Bacteria</taxon>
        <taxon>Pseudomonadati</taxon>
        <taxon>Pseudomonadota</taxon>
        <taxon>Alphaproteobacteria</taxon>
        <taxon>Sphingomonadales</taxon>
        <taxon>Sphingomonadaceae</taxon>
        <taxon>Sphingomonas</taxon>
    </lineage>
</organism>
<protein>
    <submittedName>
        <fullName evidence="1">Zinc ribbon domain-containing protein</fullName>
    </submittedName>
</protein>
<dbReference type="RefSeq" id="WP_254292155.1">
    <property type="nucleotide sequence ID" value="NZ_JAMLDX010000003.1"/>
</dbReference>
<dbReference type="Gene3D" id="6.10.30.10">
    <property type="match status" value="1"/>
</dbReference>
<accession>A0A9X2KK12</accession>
<dbReference type="InterPro" id="IPR012340">
    <property type="entry name" value="NA-bd_OB-fold"/>
</dbReference>
<dbReference type="PANTHER" id="PTHR34075:SF4">
    <property type="entry name" value="DUF35 DOMAIN-CONTAINING PROTEIN"/>
    <property type="match status" value="1"/>
</dbReference>
<evidence type="ECO:0000313" key="1">
    <source>
        <dbReference type="EMBL" id="MCP3730044.1"/>
    </source>
</evidence>
<evidence type="ECO:0000313" key="2">
    <source>
        <dbReference type="Proteomes" id="UP001139451"/>
    </source>
</evidence>
<dbReference type="PANTHER" id="PTHR34075">
    <property type="entry name" value="BLR3430 PROTEIN"/>
    <property type="match status" value="1"/>
</dbReference>
<keyword evidence="2" id="KW-1185">Reference proteome</keyword>
<dbReference type="AlphaFoldDB" id="A0A9X2KK12"/>
<sequence length="157" mass="17260">MIDMPDTATGEVVSDEITLRYDYSLGEVAGKFMQGLREKKILATRCSKSGLTYLPPRAYCERSFEPCDGWVEAGTGGVIECSSIVVRGYEGKRKAPMAIAFVRLDGIDTAIANYVDGVDLADFDEAMRRIAPGNRVRVEFIASPEGRITDFSFVLES</sequence>
<dbReference type="EMBL" id="JAMLDX010000003">
    <property type="protein sequence ID" value="MCP3730044.1"/>
    <property type="molecule type" value="Genomic_DNA"/>
</dbReference>
<name>A0A9X2KK12_9SPHN</name>
<comment type="caution">
    <text evidence="1">The sequence shown here is derived from an EMBL/GenBank/DDBJ whole genome shotgun (WGS) entry which is preliminary data.</text>
</comment>
<dbReference type="Proteomes" id="UP001139451">
    <property type="component" value="Unassembled WGS sequence"/>
</dbReference>
<dbReference type="InterPro" id="IPR052513">
    <property type="entry name" value="Thioester_dehydratase-like"/>
</dbReference>